<evidence type="ECO:0000313" key="3">
    <source>
        <dbReference type="Ensembl" id="ENSSSCP00070034142.1"/>
    </source>
</evidence>
<organism evidence="3 4">
    <name type="scientific">Sus scrofa</name>
    <name type="common">Pig</name>
    <dbReference type="NCBI Taxonomy" id="9823"/>
    <lineage>
        <taxon>Eukaryota</taxon>
        <taxon>Metazoa</taxon>
        <taxon>Chordata</taxon>
        <taxon>Craniata</taxon>
        <taxon>Vertebrata</taxon>
        <taxon>Euteleostomi</taxon>
        <taxon>Mammalia</taxon>
        <taxon>Eutheria</taxon>
        <taxon>Laurasiatheria</taxon>
        <taxon>Artiodactyla</taxon>
        <taxon>Suina</taxon>
        <taxon>Suidae</taxon>
        <taxon>Sus</taxon>
    </lineage>
</organism>
<dbReference type="InterPro" id="IPR037524">
    <property type="entry name" value="PA14/GLEYA"/>
</dbReference>
<dbReference type="SMART" id="SM00429">
    <property type="entry name" value="IPT"/>
    <property type="match status" value="3"/>
</dbReference>
<dbReference type="FunFam" id="2.60.40.10:FF:001171">
    <property type="entry name" value="PKHD1, fibrocystin/polyductin"/>
    <property type="match status" value="1"/>
</dbReference>
<dbReference type="InterPro" id="IPR052387">
    <property type="entry name" value="Fibrocystin"/>
</dbReference>
<keyword evidence="1" id="KW-0732">Signal</keyword>
<dbReference type="InterPro" id="IPR013783">
    <property type="entry name" value="Ig-like_fold"/>
</dbReference>
<name>A0A4X1UZG3_PIG</name>
<evidence type="ECO:0000313" key="4">
    <source>
        <dbReference type="Proteomes" id="UP000314985"/>
    </source>
</evidence>
<sequence length="1435" mass="155551">MVHKNAWLVSAKQDLFLYQTYSEILSVFPETGSLGGRTDITIIGDFFDNPAQVTIAGIPCDIRHVSPRKIECTTRAPGRGTRLSAPQAGNRGLLFEVGDAPEGLDLTEATPGYRWQIVPNASAPFGFWSKEGQPFRARLSGFFVAPETNNYTFWIQADNQASLYFSRSEDPKTKVKVASIRVGTASWFDSWEQNGARYYLEAEHRGRAPSSGVRIGVQIHNTWLNPEVVNTYLREKHQIRAHAQRLPEIQMLTVSGTGNFFLTWDNVSSQPIPANATAYQIQTAIEELLAVKCKLNPFGLEGSSSDGNITSGTEPFCGRFSLHQPHHLVLTPPAAQRGYRLDQYTHLCIAYKAHVYTILRVILSFTIGFQNTVKKNVTCDWSLAGTSPSSWQFTCTDLWKVCVQHSLPLQPPPVNSSVLVHQIVLLPLSPEMGVFSVDEIFIADTNLTVSQADSGTARPGGNLVELLSVVGSPPVYNVTSWLVGCGLELPLISASSVLPEGAEEGSGLVQVTTQRLQRTSPPLGGHFRIHLSNTEIPGVPVHISASHLQKLLQDNADDFTSRYLNVSDFTVTEALKSCYEHVWTLSWSTQVGDLPNFIRVSDENLTGVNPAVTARVVYDGGVFLGPIFGDMLVTPNQNTQVVVRVNDIPAHCSGSCSFQYLEGSTPQVHAVWYAPDDTGLLVHITGMRFSDDLEALQVRVNETSCKVIFSNQTNVMCQLGLLPVGKHQLTMLVRPSGLAIHTRGGGLFLNVEPRLDAVEPSRAADIGGFWATIQGSSLEDVSLVLFGSQSCTINVTTSNSRRIQCKVPPLGNDGPIVNVTVIRGDHSVVLPMAFTYVSSLNPVIVSLSRNRSNIAGGETLSIGMALPVNYTDLDAEVHIGDTQAQVLTWTAWGLEVVLPPLPTGLHGISVSINRVLISGPPPHSLQVDLHIQYLTEVFSIQPCCGSLLAFSSSRRSVQVDLSGPYSCVVLSLGDQTVLCRITLSDDPLPGASFTLNVTVLVNGLPKTTPVLDAWTENISGSLTTVLIRGQRLGITAKAPVVLVDDLLLCTVTFFNTSHIACWISDLAPGPHSLSIFHARYGYACSGNISRHFDILPRVFHYFPKNFSLHGGGLLTMEGTALRARSTTLVSVGRQACLTLNLSSELIQCSVPAGSGSVALDLEVDGLSYQVGVIHYSHAFTPKLLSVSHTDDTLTLLVAGISDSSNVDIFIGVSPCVGVSGNHTVLQCLAPPLPAGRYQVRGYDHSRGWASSDLVFVSRVTITAVTENFGCLGGRLVHVFGAGFSPGNISAALCGASCQVLANTTVSAFSCLVPPLDVSLAFLCGLRLEEEDCVASSSSYVQCDLTVTVGTERLPESWPYFYMCGESSRCLFIDDTPFNLPSRFSPKVERDEVLIYNSSCTITMETEAKMECETPNQPITAKITEIRKSWGQNTQV</sequence>
<dbReference type="Ensembl" id="ENSSSCT00070040686.1">
    <property type="protein sequence ID" value="ENSSSCP00070034142.1"/>
    <property type="gene ID" value="ENSSSCG00070020282.1"/>
</dbReference>
<dbReference type="InterPro" id="IPR014756">
    <property type="entry name" value="Ig_E-set"/>
</dbReference>
<dbReference type="Pfam" id="PF01833">
    <property type="entry name" value="TIG"/>
    <property type="match status" value="6"/>
</dbReference>
<reference evidence="3" key="2">
    <citation type="submission" date="2025-08" db="UniProtKB">
        <authorList>
            <consortium name="Ensembl"/>
        </authorList>
    </citation>
    <scope>IDENTIFICATION</scope>
</reference>
<protein>
    <recommendedName>
        <fullName evidence="2">PA14 domain-containing protein</fullName>
    </recommendedName>
</protein>
<dbReference type="FunFam" id="2.60.40.10:FF:000889">
    <property type="entry name" value="fibrocystin isoform X1"/>
    <property type="match status" value="1"/>
</dbReference>
<dbReference type="PROSITE" id="PS51820">
    <property type="entry name" value="PA14"/>
    <property type="match status" value="1"/>
</dbReference>
<dbReference type="PANTHER" id="PTHR46769:SF1">
    <property type="entry name" value="FIBROCYSTIN"/>
    <property type="match status" value="1"/>
</dbReference>
<dbReference type="PANTHER" id="PTHR46769">
    <property type="entry name" value="POLYCYSTIC KIDNEY AND HEPATIC DISEASE 1 (AUTOSOMAL RECESSIVE)-LIKE 1"/>
    <property type="match status" value="1"/>
</dbReference>
<feature type="domain" description="PA14" evidence="2">
    <location>
        <begin position="88"/>
        <end position="231"/>
    </location>
</feature>
<evidence type="ECO:0000259" key="2">
    <source>
        <dbReference type="PROSITE" id="PS51820"/>
    </source>
</evidence>
<dbReference type="InterPro" id="IPR002909">
    <property type="entry name" value="IPT_dom"/>
</dbReference>
<dbReference type="SUPFAM" id="SSF81296">
    <property type="entry name" value="E set domains"/>
    <property type="match status" value="4"/>
</dbReference>
<proteinExistence type="predicted"/>
<dbReference type="Gene3D" id="2.60.40.10">
    <property type="entry name" value="Immunoglobulins"/>
    <property type="match status" value="3"/>
</dbReference>
<accession>A0A4X1UZG3</accession>
<reference evidence="3 4" key="1">
    <citation type="submission" date="2017-08" db="EMBL/GenBank/DDBJ databases">
        <title>USMARCv1.0.</title>
        <authorList>
            <person name="Hannum G.I."/>
            <person name="Koren S."/>
            <person name="Schroeder S.G."/>
            <person name="Chin S.C."/>
            <person name="Nonneman D.J."/>
            <person name="Becker S.A."/>
            <person name="Rosen B.D."/>
            <person name="Bickhart D.M."/>
            <person name="Putnam N.H."/>
            <person name="Green R.E."/>
            <person name="Tuggle C.K."/>
            <person name="Liu H."/>
            <person name="Rohrer G.A."/>
            <person name="Warr A."/>
            <person name="Hall R."/>
            <person name="Kim K."/>
            <person name="Hume D.A."/>
            <person name="Talbot R."/>
            <person name="Chow W."/>
            <person name="Howe K."/>
            <person name="Schwartz A.S."/>
            <person name="Watson M."/>
            <person name="Archibald A.L."/>
            <person name="Phillippy A.M."/>
            <person name="Smith T.P.L."/>
        </authorList>
    </citation>
    <scope>NUCLEOTIDE SEQUENCE [LARGE SCALE GENOMIC DNA]</scope>
</reference>
<dbReference type="FunFam" id="2.60.40.10:FF:000871">
    <property type="entry name" value="PKHD1, fibrocystin/polyductin"/>
    <property type="match status" value="1"/>
</dbReference>
<evidence type="ECO:0000256" key="1">
    <source>
        <dbReference type="ARBA" id="ARBA00022729"/>
    </source>
</evidence>
<dbReference type="CDD" id="cd00603">
    <property type="entry name" value="IPT_PCSR"/>
    <property type="match status" value="4"/>
</dbReference>
<dbReference type="SUPFAM" id="SSF56988">
    <property type="entry name" value="Anthrax protective antigen"/>
    <property type="match status" value="1"/>
</dbReference>
<dbReference type="Proteomes" id="UP000314985">
    <property type="component" value="Chromosome 7"/>
</dbReference>